<dbReference type="GO" id="GO:0008168">
    <property type="term" value="F:methyltransferase activity"/>
    <property type="evidence" value="ECO:0007669"/>
    <property type="project" value="UniProtKB-KW"/>
</dbReference>
<protein>
    <submittedName>
        <fullName evidence="2">Class I SAM-dependent methyltransferase</fullName>
        <ecNumber evidence="2">2.1.1.-</ecNumber>
    </submittedName>
</protein>
<keyword evidence="3" id="KW-1185">Reference proteome</keyword>
<sequence>MEERIIETTEGLQDEHIVREYDKMQRDVRDSGWLDKKIKLMIEKGLCSGTALEIGPGPGYFGLEWLKATENTSLCGLDISKAMADLARENSREYGFGSRTDYRVGDAGKMEFADNAFDLAISSYSLHEWEFPLQVLQEIGRVLKENGSLFILDWRRDMKPHELSFIMHSQKDKYMREGFLNSVNASYTRAEIKEMFEQVPNVELTEVEEKFFGIYMIASKRIVPEEV</sequence>
<evidence type="ECO:0000313" key="2">
    <source>
        <dbReference type="EMBL" id="MFD2663150.1"/>
    </source>
</evidence>
<keyword evidence="2" id="KW-0808">Transferase</keyword>
<comment type="caution">
    <text evidence="2">The sequence shown here is derived from an EMBL/GenBank/DDBJ whole genome shotgun (WGS) entry which is preliminary data.</text>
</comment>
<reference evidence="3" key="1">
    <citation type="journal article" date="2019" name="Int. J. Syst. Evol. Microbiol.">
        <title>The Global Catalogue of Microorganisms (GCM) 10K type strain sequencing project: providing services to taxonomists for standard genome sequencing and annotation.</title>
        <authorList>
            <consortium name="The Broad Institute Genomics Platform"/>
            <consortium name="The Broad Institute Genome Sequencing Center for Infectious Disease"/>
            <person name="Wu L."/>
            <person name="Ma J."/>
        </authorList>
    </citation>
    <scope>NUCLEOTIDE SEQUENCE [LARGE SCALE GENOMIC DNA]</scope>
    <source>
        <strain evidence="3">TISTR 1827</strain>
    </source>
</reference>
<evidence type="ECO:0000313" key="3">
    <source>
        <dbReference type="Proteomes" id="UP001597493"/>
    </source>
</evidence>
<dbReference type="PANTHER" id="PTHR43591:SF24">
    <property type="entry name" value="2-METHOXY-6-POLYPRENYL-1,4-BENZOQUINOL METHYLASE, MITOCHONDRIAL"/>
    <property type="match status" value="1"/>
</dbReference>
<dbReference type="Gene3D" id="3.40.50.150">
    <property type="entry name" value="Vaccinia Virus protein VP39"/>
    <property type="match status" value="1"/>
</dbReference>
<proteinExistence type="predicted"/>
<dbReference type="EMBL" id="JBHUMY010000038">
    <property type="protein sequence ID" value="MFD2663150.1"/>
    <property type="molecule type" value="Genomic_DNA"/>
</dbReference>
<dbReference type="GO" id="GO:0032259">
    <property type="term" value="P:methylation"/>
    <property type="evidence" value="ECO:0007669"/>
    <property type="project" value="UniProtKB-KW"/>
</dbReference>
<accession>A0ABW5R3T5</accession>
<keyword evidence="2" id="KW-0489">Methyltransferase</keyword>
<dbReference type="InterPro" id="IPR013216">
    <property type="entry name" value="Methyltransf_11"/>
</dbReference>
<gene>
    <name evidence="2" type="ORF">ACFSW5_23095</name>
</gene>
<dbReference type="PANTHER" id="PTHR43591">
    <property type="entry name" value="METHYLTRANSFERASE"/>
    <property type="match status" value="1"/>
</dbReference>
<dbReference type="InterPro" id="IPR029063">
    <property type="entry name" value="SAM-dependent_MTases_sf"/>
</dbReference>
<evidence type="ECO:0000259" key="1">
    <source>
        <dbReference type="Pfam" id="PF08241"/>
    </source>
</evidence>
<dbReference type="RefSeq" id="WP_379278588.1">
    <property type="nucleotide sequence ID" value="NZ_JBHUGT010000020.1"/>
</dbReference>
<dbReference type="EC" id="2.1.1.-" evidence="2"/>
<feature type="domain" description="Methyltransferase type 11" evidence="1">
    <location>
        <begin position="52"/>
        <end position="151"/>
    </location>
</feature>
<organism evidence="2 3">
    <name type="scientific">Paenibacillus thailandensis</name>
    <dbReference type="NCBI Taxonomy" id="393250"/>
    <lineage>
        <taxon>Bacteria</taxon>
        <taxon>Bacillati</taxon>
        <taxon>Bacillota</taxon>
        <taxon>Bacilli</taxon>
        <taxon>Bacillales</taxon>
        <taxon>Paenibacillaceae</taxon>
        <taxon>Paenibacillus</taxon>
    </lineage>
</organism>
<dbReference type="Proteomes" id="UP001597493">
    <property type="component" value="Unassembled WGS sequence"/>
</dbReference>
<name>A0ABW5R3T5_9BACL</name>
<dbReference type="Pfam" id="PF08241">
    <property type="entry name" value="Methyltransf_11"/>
    <property type="match status" value="1"/>
</dbReference>
<dbReference type="CDD" id="cd02440">
    <property type="entry name" value="AdoMet_MTases"/>
    <property type="match status" value="1"/>
</dbReference>
<dbReference type="SUPFAM" id="SSF53335">
    <property type="entry name" value="S-adenosyl-L-methionine-dependent methyltransferases"/>
    <property type="match status" value="1"/>
</dbReference>